<accession>A0A7J6NZZ1</accession>
<evidence type="ECO:0000313" key="3">
    <source>
        <dbReference type="Proteomes" id="UP000541610"/>
    </source>
</evidence>
<sequence>MEFPSEFKTFAPTDARDRCPEEAPHRVALLRDINDRLTRQLAAHRLSSQGHLHRPHVRTMLSYLAGLDSHRFARAVKDTTLQPLIINMQGARSMSATSASAVEGMASLMKSKEAELRRLEQSLARLRAENAELLRRKHERDEATAVKRAAASLMREHTTLLDEWSGRIAEFLLNTVGSSEEGVVGHA</sequence>
<dbReference type="Proteomes" id="UP000541610">
    <property type="component" value="Unassembled WGS sequence"/>
</dbReference>
<reference evidence="2 3" key="1">
    <citation type="submission" date="2020-04" db="EMBL/GenBank/DDBJ databases">
        <title>Perkinsus olseni comparative genomics.</title>
        <authorList>
            <person name="Bogema D.R."/>
        </authorList>
    </citation>
    <scope>NUCLEOTIDE SEQUENCE [LARGE SCALE GENOMIC DNA]</scope>
    <source>
        <strain evidence="2">00978-12</strain>
    </source>
</reference>
<evidence type="ECO:0000256" key="1">
    <source>
        <dbReference type="SAM" id="Coils"/>
    </source>
</evidence>
<keyword evidence="1" id="KW-0175">Coiled coil</keyword>
<name>A0A7J6NZZ1_PEROL</name>
<dbReference type="AlphaFoldDB" id="A0A7J6NZZ1"/>
<dbReference type="OrthoDB" id="10426132at2759"/>
<protein>
    <submittedName>
        <fullName evidence="2">Uncharacterized protein</fullName>
    </submittedName>
</protein>
<gene>
    <name evidence="2" type="ORF">FOZ60_002552</name>
</gene>
<proteinExistence type="predicted"/>
<feature type="coiled-coil region" evidence="1">
    <location>
        <begin position="102"/>
        <end position="143"/>
    </location>
</feature>
<evidence type="ECO:0000313" key="2">
    <source>
        <dbReference type="EMBL" id="KAF4688631.1"/>
    </source>
</evidence>
<comment type="caution">
    <text evidence="2">The sequence shown here is derived from an EMBL/GenBank/DDBJ whole genome shotgun (WGS) entry which is preliminary data.</text>
</comment>
<organism evidence="2 3">
    <name type="scientific">Perkinsus olseni</name>
    <name type="common">Perkinsus atlanticus</name>
    <dbReference type="NCBI Taxonomy" id="32597"/>
    <lineage>
        <taxon>Eukaryota</taxon>
        <taxon>Sar</taxon>
        <taxon>Alveolata</taxon>
        <taxon>Perkinsozoa</taxon>
        <taxon>Perkinsea</taxon>
        <taxon>Perkinsida</taxon>
        <taxon>Perkinsidae</taxon>
        <taxon>Perkinsus</taxon>
    </lineage>
</organism>
<dbReference type="EMBL" id="JABANP010000146">
    <property type="protein sequence ID" value="KAF4688631.1"/>
    <property type="molecule type" value="Genomic_DNA"/>
</dbReference>